<evidence type="ECO:0000313" key="3">
    <source>
        <dbReference type="Proteomes" id="UP001469553"/>
    </source>
</evidence>
<organism evidence="2 3">
    <name type="scientific">Ameca splendens</name>
    <dbReference type="NCBI Taxonomy" id="208324"/>
    <lineage>
        <taxon>Eukaryota</taxon>
        <taxon>Metazoa</taxon>
        <taxon>Chordata</taxon>
        <taxon>Craniata</taxon>
        <taxon>Vertebrata</taxon>
        <taxon>Euteleostomi</taxon>
        <taxon>Actinopterygii</taxon>
        <taxon>Neopterygii</taxon>
        <taxon>Teleostei</taxon>
        <taxon>Neoteleostei</taxon>
        <taxon>Acanthomorphata</taxon>
        <taxon>Ovalentaria</taxon>
        <taxon>Atherinomorphae</taxon>
        <taxon>Cyprinodontiformes</taxon>
        <taxon>Goodeidae</taxon>
        <taxon>Ameca</taxon>
    </lineage>
</organism>
<proteinExistence type="predicted"/>
<dbReference type="Proteomes" id="UP001469553">
    <property type="component" value="Unassembled WGS sequence"/>
</dbReference>
<sequence>MVSSLCVSVWLRLSQTVGWYRSDGTETTLILAQPALRRVGGDACEGSTVGTGAMCHRYTVWVCVCVCGYVFQNVCLRACMWSYVTVGCDWCRDGGLSGAGREASNTIHETASE</sequence>
<evidence type="ECO:0008006" key="4">
    <source>
        <dbReference type="Google" id="ProtNLM"/>
    </source>
</evidence>
<feature type="chain" id="PRO_5047536442" description="Secreted protein" evidence="1">
    <location>
        <begin position="17"/>
        <end position="113"/>
    </location>
</feature>
<accession>A0ABV0Y8V3</accession>
<dbReference type="EMBL" id="JAHRIP010027444">
    <property type="protein sequence ID" value="MEQ2290072.1"/>
    <property type="molecule type" value="Genomic_DNA"/>
</dbReference>
<comment type="caution">
    <text evidence="2">The sequence shown here is derived from an EMBL/GenBank/DDBJ whole genome shotgun (WGS) entry which is preliminary data.</text>
</comment>
<evidence type="ECO:0000256" key="1">
    <source>
        <dbReference type="SAM" id="SignalP"/>
    </source>
</evidence>
<keyword evidence="1" id="KW-0732">Signal</keyword>
<protein>
    <recommendedName>
        <fullName evidence="4">Secreted protein</fullName>
    </recommendedName>
</protein>
<keyword evidence="3" id="KW-1185">Reference proteome</keyword>
<name>A0ABV0Y8V3_9TELE</name>
<feature type="signal peptide" evidence="1">
    <location>
        <begin position="1"/>
        <end position="16"/>
    </location>
</feature>
<gene>
    <name evidence="2" type="ORF">AMECASPLE_039609</name>
</gene>
<reference evidence="2 3" key="1">
    <citation type="submission" date="2021-06" db="EMBL/GenBank/DDBJ databases">
        <authorList>
            <person name="Palmer J.M."/>
        </authorList>
    </citation>
    <scope>NUCLEOTIDE SEQUENCE [LARGE SCALE GENOMIC DNA]</scope>
    <source>
        <strain evidence="2 3">AS_MEX2019</strain>
        <tissue evidence="2">Muscle</tissue>
    </source>
</reference>
<evidence type="ECO:0000313" key="2">
    <source>
        <dbReference type="EMBL" id="MEQ2290072.1"/>
    </source>
</evidence>